<comment type="similarity">
    <text evidence="1">Belongs to the disease resistance NB-LRR family.</text>
</comment>
<comment type="caution">
    <text evidence="8">The sequence shown here is derived from an EMBL/GenBank/DDBJ whole genome shotgun (WGS) entry which is preliminary data.</text>
</comment>
<evidence type="ECO:0000313" key="9">
    <source>
        <dbReference type="Proteomes" id="UP000479710"/>
    </source>
</evidence>
<keyword evidence="2" id="KW-0433">Leucine-rich repeat</keyword>
<evidence type="ECO:0000256" key="1">
    <source>
        <dbReference type="ARBA" id="ARBA00008894"/>
    </source>
</evidence>
<name>A0A6G1DB07_9ORYZ</name>
<keyword evidence="6" id="KW-0472">Membrane</keyword>
<dbReference type="Proteomes" id="UP000479710">
    <property type="component" value="Unassembled WGS sequence"/>
</dbReference>
<dbReference type="InterPro" id="IPR041118">
    <property type="entry name" value="Rx_N"/>
</dbReference>
<keyword evidence="6" id="KW-0812">Transmembrane</keyword>
<keyword evidence="5" id="KW-0611">Plant defense</keyword>
<feature type="transmembrane region" description="Helical" evidence="6">
    <location>
        <begin position="207"/>
        <end position="229"/>
    </location>
</feature>
<organism evidence="8 9">
    <name type="scientific">Oryza meyeriana var. granulata</name>
    <dbReference type="NCBI Taxonomy" id="110450"/>
    <lineage>
        <taxon>Eukaryota</taxon>
        <taxon>Viridiplantae</taxon>
        <taxon>Streptophyta</taxon>
        <taxon>Embryophyta</taxon>
        <taxon>Tracheophyta</taxon>
        <taxon>Spermatophyta</taxon>
        <taxon>Magnoliopsida</taxon>
        <taxon>Liliopsida</taxon>
        <taxon>Poales</taxon>
        <taxon>Poaceae</taxon>
        <taxon>BOP clade</taxon>
        <taxon>Oryzoideae</taxon>
        <taxon>Oryzeae</taxon>
        <taxon>Oryzinae</taxon>
        <taxon>Oryza</taxon>
        <taxon>Oryza meyeriana</taxon>
    </lineage>
</organism>
<evidence type="ECO:0000256" key="3">
    <source>
        <dbReference type="ARBA" id="ARBA00022737"/>
    </source>
</evidence>
<feature type="domain" description="Disease resistance N-terminal" evidence="7">
    <location>
        <begin position="20"/>
        <end position="93"/>
    </location>
</feature>
<evidence type="ECO:0000256" key="2">
    <source>
        <dbReference type="ARBA" id="ARBA00022614"/>
    </source>
</evidence>
<dbReference type="GO" id="GO:0006952">
    <property type="term" value="P:defense response"/>
    <property type="evidence" value="ECO:0007669"/>
    <property type="project" value="UniProtKB-KW"/>
</dbReference>
<keyword evidence="3" id="KW-0677">Repeat</keyword>
<dbReference type="GO" id="GO:0000166">
    <property type="term" value="F:nucleotide binding"/>
    <property type="evidence" value="ECO:0007669"/>
    <property type="project" value="UniProtKB-KW"/>
</dbReference>
<sequence>MATVKSAFLVDLAAAVKGVADDKMAKAMGVADEAHRLKDMMAEAAKFAGGAEEREMQDALWVHKLREVAFHVEDAVDTYALHATARKEMDQSAKKSLQHIELGRTSKIEELHLKDMPELEVLSGFEGSEQPRLREFGLEKCHNLDVLPAKFKDAERLTRIEIRHANSLQVISDIPALEELVVEDAPELTEITSLAALKNMIHRKLEVLLCILVFVYSILVLSLVILKVLKGR</sequence>
<gene>
    <name evidence="8" type="ORF">E2562_034954</name>
</gene>
<dbReference type="Pfam" id="PF18052">
    <property type="entry name" value="Rx_N"/>
    <property type="match status" value="1"/>
</dbReference>
<accession>A0A6G1DB07</accession>
<keyword evidence="9" id="KW-1185">Reference proteome</keyword>
<dbReference type="AlphaFoldDB" id="A0A6G1DB07"/>
<dbReference type="Gene3D" id="1.20.5.4130">
    <property type="match status" value="1"/>
</dbReference>
<proteinExistence type="inferred from homology"/>
<protein>
    <recommendedName>
        <fullName evidence="7">Disease resistance N-terminal domain-containing protein</fullName>
    </recommendedName>
</protein>
<reference evidence="8 9" key="1">
    <citation type="submission" date="2019-11" db="EMBL/GenBank/DDBJ databases">
        <title>Whole genome sequence of Oryza granulata.</title>
        <authorList>
            <person name="Li W."/>
        </authorList>
    </citation>
    <scope>NUCLEOTIDE SEQUENCE [LARGE SCALE GENOMIC DNA]</scope>
    <source>
        <strain evidence="9">cv. Menghai</strain>
        <tissue evidence="8">Leaf</tissue>
    </source>
</reference>
<evidence type="ECO:0000313" key="8">
    <source>
        <dbReference type="EMBL" id="KAF0909314.1"/>
    </source>
</evidence>
<keyword evidence="4" id="KW-0547">Nucleotide-binding</keyword>
<keyword evidence="6" id="KW-1133">Transmembrane helix</keyword>
<evidence type="ECO:0000256" key="5">
    <source>
        <dbReference type="ARBA" id="ARBA00022821"/>
    </source>
</evidence>
<dbReference type="EMBL" id="SPHZ02000007">
    <property type="protein sequence ID" value="KAF0909314.1"/>
    <property type="molecule type" value="Genomic_DNA"/>
</dbReference>
<evidence type="ECO:0000259" key="7">
    <source>
        <dbReference type="Pfam" id="PF18052"/>
    </source>
</evidence>
<evidence type="ECO:0000256" key="6">
    <source>
        <dbReference type="SAM" id="Phobius"/>
    </source>
</evidence>
<evidence type="ECO:0000256" key="4">
    <source>
        <dbReference type="ARBA" id="ARBA00022741"/>
    </source>
</evidence>